<evidence type="ECO:0000313" key="1">
    <source>
        <dbReference type="EMBL" id="TJX06834.1"/>
    </source>
</evidence>
<comment type="caution">
    <text evidence="1">The sequence shown here is derived from an EMBL/GenBank/DDBJ whole genome shotgun (WGS) entry which is preliminary data.</text>
</comment>
<reference evidence="1 2" key="1">
    <citation type="submission" date="2019-04" db="EMBL/GenBank/DDBJ databases">
        <title>The CDC panel for molecular diagnostics of ciprofloxacin resistance and its use for research and clinical development.</title>
        <authorList>
            <person name="Liu H."/>
            <person name="Tang K."/>
            <person name="Pham C."/>
            <person name="Schmerer M."/>
        </authorList>
    </citation>
    <scope>NUCLEOTIDE SEQUENCE [LARGE SCALE GENOMIC DNA]</scope>
    <source>
        <strain evidence="1 2">LRRBGS_0742</strain>
    </source>
</reference>
<dbReference type="EMBL" id="SUQX01000002">
    <property type="protein sequence ID" value="TJX06834.1"/>
    <property type="molecule type" value="Genomic_DNA"/>
</dbReference>
<evidence type="ECO:0000313" key="2">
    <source>
        <dbReference type="Proteomes" id="UP000307092"/>
    </source>
</evidence>
<gene>
    <name evidence="1" type="ORF">E8M63_02205</name>
</gene>
<dbReference type="AlphaFoldDB" id="A0AAX2TSW8"/>
<name>A0AAX2TSW8_NEIGO</name>
<organism evidence="1 2">
    <name type="scientific">Neisseria gonorrhoeae</name>
    <dbReference type="NCBI Taxonomy" id="485"/>
    <lineage>
        <taxon>Bacteria</taxon>
        <taxon>Pseudomonadati</taxon>
        <taxon>Pseudomonadota</taxon>
        <taxon>Betaproteobacteria</taxon>
        <taxon>Neisseriales</taxon>
        <taxon>Neisseriaceae</taxon>
        <taxon>Neisseria</taxon>
    </lineage>
</organism>
<proteinExistence type="predicted"/>
<protein>
    <submittedName>
        <fullName evidence="1">Uncharacterized protein</fullName>
    </submittedName>
</protein>
<accession>A0AAX2TSW8</accession>
<sequence>MAGLAGHRFRRIGGAAGFGRIAWNGGLKPVSTARLYSLPCRPLVLRPHGEVEASVAAGVSESG</sequence>
<dbReference type="Proteomes" id="UP000307092">
    <property type="component" value="Unassembled WGS sequence"/>
</dbReference>